<keyword evidence="4" id="KW-1185">Reference proteome</keyword>
<accession>R4Z3D2</accession>
<name>R4Z3D2_9ACTN</name>
<keyword evidence="1" id="KW-0723">Serine/threonine-protein kinase</keyword>
<dbReference type="PANTHER" id="PTHR35526:SF3">
    <property type="entry name" value="ANTI-SIGMA-F FACTOR RSBW"/>
    <property type="match status" value="1"/>
</dbReference>
<dbReference type="InterPro" id="IPR003594">
    <property type="entry name" value="HATPase_dom"/>
</dbReference>
<evidence type="ECO:0000313" key="4">
    <source>
        <dbReference type="Proteomes" id="UP000018291"/>
    </source>
</evidence>
<dbReference type="InterPro" id="IPR036890">
    <property type="entry name" value="HATPase_C_sf"/>
</dbReference>
<comment type="caution">
    <text evidence="3">The sequence shown here is derived from an EMBL/GenBank/DDBJ whole genome shotgun (WGS) entry which is preliminary data.</text>
</comment>
<sequence length="236" mass="25815">MNLLICSPSSFSDVFERLCESYDWACTLVEAFNDGLLSEHQLPDGTLVINPESDWPLHRIMTSVRQAAPGSLIAGAYVDDSDESLLSGDQFRGWLSRTVPGPNIDPGAWADGFQSLRLEDGGTPAEVRRWVVECLVDWGLDELVMDAQLVASELTTNALTSRLAAQLDDPIEVEVARVRNTVLLSVVDTAPTYPEPTPLADARITGRGLHIVSEISHWWGVTAWDASKVVWAELAA</sequence>
<protein>
    <recommendedName>
        <fullName evidence="2">Histidine kinase/HSP90-like ATPase domain-containing protein</fullName>
    </recommendedName>
</protein>
<evidence type="ECO:0000256" key="1">
    <source>
        <dbReference type="ARBA" id="ARBA00022527"/>
    </source>
</evidence>
<keyword evidence="1" id="KW-0808">Transferase</keyword>
<dbReference type="Pfam" id="PF13581">
    <property type="entry name" value="HATPase_c_2"/>
    <property type="match status" value="1"/>
</dbReference>
<dbReference type="SUPFAM" id="SSF55874">
    <property type="entry name" value="ATPase domain of HSP90 chaperone/DNA topoisomerase II/histidine kinase"/>
    <property type="match status" value="1"/>
</dbReference>
<proteinExistence type="predicted"/>
<feature type="domain" description="Histidine kinase/HSP90-like ATPase" evidence="2">
    <location>
        <begin position="125"/>
        <end position="216"/>
    </location>
</feature>
<dbReference type="Proteomes" id="UP000018291">
    <property type="component" value="Unassembled WGS sequence"/>
</dbReference>
<dbReference type="Gene3D" id="3.30.565.10">
    <property type="entry name" value="Histidine kinase-like ATPase, C-terminal domain"/>
    <property type="match status" value="1"/>
</dbReference>
<dbReference type="AlphaFoldDB" id="R4Z3D2"/>
<dbReference type="CDD" id="cd16936">
    <property type="entry name" value="HATPase_RsbW-like"/>
    <property type="match status" value="1"/>
</dbReference>
<dbReference type="STRING" id="1229780.BN381_70133"/>
<gene>
    <name evidence="3" type="ORF">BN381_70133</name>
</gene>
<evidence type="ECO:0000313" key="3">
    <source>
        <dbReference type="EMBL" id="CCM65434.1"/>
    </source>
</evidence>
<organism evidence="3 4">
    <name type="scientific">Candidatus Neomicrothrix parvicella RN1</name>
    <dbReference type="NCBI Taxonomy" id="1229780"/>
    <lineage>
        <taxon>Bacteria</taxon>
        <taxon>Bacillati</taxon>
        <taxon>Actinomycetota</taxon>
        <taxon>Acidimicrobiia</taxon>
        <taxon>Acidimicrobiales</taxon>
        <taxon>Microthrixaceae</taxon>
        <taxon>Candidatus Neomicrothrix</taxon>
    </lineage>
</organism>
<dbReference type="HOGENOM" id="CLU_1173727_0_0_11"/>
<dbReference type="PANTHER" id="PTHR35526">
    <property type="entry name" value="ANTI-SIGMA-F FACTOR RSBW-RELATED"/>
    <property type="match status" value="1"/>
</dbReference>
<evidence type="ECO:0000259" key="2">
    <source>
        <dbReference type="Pfam" id="PF13581"/>
    </source>
</evidence>
<dbReference type="RefSeq" id="WP_012230114.1">
    <property type="nucleotide sequence ID" value="NZ_HG422565.1"/>
</dbReference>
<reference evidence="3 4" key="1">
    <citation type="journal article" date="2013" name="ISME J.">
        <title>Metabolic model for the filamentous 'Candidatus Microthrix parvicella' based on genomic and metagenomic analyses.</title>
        <authorList>
            <person name="Jon McIlroy S."/>
            <person name="Kristiansen R."/>
            <person name="Albertsen M."/>
            <person name="Michael Karst S."/>
            <person name="Rossetti S."/>
            <person name="Lund Nielsen J."/>
            <person name="Tandoi V."/>
            <person name="James Seviour R."/>
            <person name="Nielsen P.H."/>
        </authorList>
    </citation>
    <scope>NUCLEOTIDE SEQUENCE [LARGE SCALE GENOMIC DNA]</scope>
    <source>
        <strain evidence="3 4">RN1</strain>
    </source>
</reference>
<dbReference type="EMBL" id="CANL01000067">
    <property type="protein sequence ID" value="CCM65434.1"/>
    <property type="molecule type" value="Genomic_DNA"/>
</dbReference>
<dbReference type="OrthoDB" id="3867457at2"/>
<dbReference type="eggNOG" id="COG2197">
    <property type="taxonomic scope" value="Bacteria"/>
</dbReference>
<keyword evidence="1" id="KW-0418">Kinase</keyword>
<dbReference type="GO" id="GO:0004674">
    <property type="term" value="F:protein serine/threonine kinase activity"/>
    <property type="evidence" value="ECO:0007669"/>
    <property type="project" value="UniProtKB-KW"/>
</dbReference>
<dbReference type="InterPro" id="IPR050267">
    <property type="entry name" value="Anti-sigma-factor_SerPK"/>
</dbReference>